<evidence type="ECO:0000313" key="2">
    <source>
        <dbReference type="EMBL" id="TFU22934.1"/>
    </source>
</evidence>
<organism evidence="2 3">
    <name type="scientific">Rothia nasimurium</name>
    <dbReference type="NCBI Taxonomy" id="85336"/>
    <lineage>
        <taxon>Bacteria</taxon>
        <taxon>Bacillati</taxon>
        <taxon>Actinomycetota</taxon>
        <taxon>Actinomycetes</taxon>
        <taxon>Micrococcales</taxon>
        <taxon>Micrococcaceae</taxon>
        <taxon>Rothia</taxon>
    </lineage>
</organism>
<name>A0A4Y9F4M3_9MICC</name>
<proteinExistence type="predicted"/>
<evidence type="ECO:0000313" key="3">
    <source>
        <dbReference type="Proteomes" id="UP000297951"/>
    </source>
</evidence>
<dbReference type="AlphaFoldDB" id="A0A4Y9F4M3"/>
<protein>
    <submittedName>
        <fullName evidence="2">Uncharacterized protein</fullName>
    </submittedName>
</protein>
<feature type="transmembrane region" description="Helical" evidence="1">
    <location>
        <begin position="39"/>
        <end position="66"/>
    </location>
</feature>
<sequence>MYLWLIIAYFAVALVWFIAFALAYEALRKKGAARDAKLANSFGCACLVWPVVIVYVTLVSLVKIFAAPFTKNRKI</sequence>
<accession>A0A4Y9F4M3</accession>
<dbReference type="Proteomes" id="UP000297951">
    <property type="component" value="Unassembled WGS sequence"/>
</dbReference>
<dbReference type="EMBL" id="SPQC01000012">
    <property type="protein sequence ID" value="TFU22934.1"/>
    <property type="molecule type" value="Genomic_DNA"/>
</dbReference>
<reference evidence="2 3" key="1">
    <citation type="submission" date="2019-03" db="EMBL/GenBank/DDBJ databases">
        <title>Diversity of the mouse oral microbiome.</title>
        <authorList>
            <person name="Joseph S."/>
            <person name="Aduse-Opoku J."/>
            <person name="Curtis M."/>
            <person name="Wade W."/>
            <person name="Hashim A."/>
        </authorList>
    </citation>
    <scope>NUCLEOTIDE SEQUENCE [LARGE SCALE GENOMIC DNA]</scope>
    <source>
        <strain evidence="3">irhom_31</strain>
    </source>
</reference>
<comment type="caution">
    <text evidence="2">The sequence shown here is derived from an EMBL/GenBank/DDBJ whole genome shotgun (WGS) entry which is preliminary data.</text>
</comment>
<evidence type="ECO:0000256" key="1">
    <source>
        <dbReference type="SAM" id="Phobius"/>
    </source>
</evidence>
<keyword evidence="1" id="KW-1133">Transmembrane helix</keyword>
<feature type="transmembrane region" description="Helical" evidence="1">
    <location>
        <begin position="6"/>
        <end position="27"/>
    </location>
</feature>
<gene>
    <name evidence="2" type="ORF">E4U03_04780</name>
</gene>
<keyword evidence="1" id="KW-0812">Transmembrane</keyword>
<keyword evidence="1" id="KW-0472">Membrane</keyword>
<dbReference type="RefSeq" id="WP_135012001.1">
    <property type="nucleotide sequence ID" value="NZ_JADGLK010000012.1"/>
</dbReference>